<dbReference type="EMBL" id="BGZK01000212">
    <property type="protein sequence ID" value="GBP28848.1"/>
    <property type="molecule type" value="Genomic_DNA"/>
</dbReference>
<proteinExistence type="predicted"/>
<dbReference type="AlphaFoldDB" id="A0A4C1UQX7"/>
<name>A0A4C1UQX7_EUMVA</name>
<accession>A0A4C1UQX7</accession>
<protein>
    <submittedName>
        <fullName evidence="1">Uncharacterized protein</fullName>
    </submittedName>
</protein>
<evidence type="ECO:0000313" key="2">
    <source>
        <dbReference type="Proteomes" id="UP000299102"/>
    </source>
</evidence>
<reference evidence="1 2" key="1">
    <citation type="journal article" date="2019" name="Commun. Biol.">
        <title>The bagworm genome reveals a unique fibroin gene that provides high tensile strength.</title>
        <authorList>
            <person name="Kono N."/>
            <person name="Nakamura H."/>
            <person name="Ohtoshi R."/>
            <person name="Tomita M."/>
            <person name="Numata K."/>
            <person name="Arakawa K."/>
        </authorList>
    </citation>
    <scope>NUCLEOTIDE SEQUENCE [LARGE SCALE GENOMIC DNA]</scope>
</reference>
<evidence type="ECO:0000313" key="1">
    <source>
        <dbReference type="EMBL" id="GBP28848.1"/>
    </source>
</evidence>
<comment type="caution">
    <text evidence="1">The sequence shown here is derived from an EMBL/GenBank/DDBJ whole genome shotgun (WGS) entry which is preliminary data.</text>
</comment>
<gene>
    <name evidence="1" type="ORF">EVAR_24524_1</name>
</gene>
<keyword evidence="2" id="KW-1185">Reference proteome</keyword>
<sequence>MDGHRRRGDSVSLADDAASINQEPGLERIENVTGVETEGLIGIKIISVAGMETRNNTGTRFKNALRADTRRRVRHLRDFQRSIIRLHRYCE</sequence>
<dbReference type="Proteomes" id="UP000299102">
    <property type="component" value="Unassembled WGS sequence"/>
</dbReference>
<organism evidence="1 2">
    <name type="scientific">Eumeta variegata</name>
    <name type="common">Bagworm moth</name>
    <name type="synonym">Eumeta japonica</name>
    <dbReference type="NCBI Taxonomy" id="151549"/>
    <lineage>
        <taxon>Eukaryota</taxon>
        <taxon>Metazoa</taxon>
        <taxon>Ecdysozoa</taxon>
        <taxon>Arthropoda</taxon>
        <taxon>Hexapoda</taxon>
        <taxon>Insecta</taxon>
        <taxon>Pterygota</taxon>
        <taxon>Neoptera</taxon>
        <taxon>Endopterygota</taxon>
        <taxon>Lepidoptera</taxon>
        <taxon>Glossata</taxon>
        <taxon>Ditrysia</taxon>
        <taxon>Tineoidea</taxon>
        <taxon>Psychidae</taxon>
        <taxon>Oiketicinae</taxon>
        <taxon>Eumeta</taxon>
    </lineage>
</organism>